<evidence type="ECO:0000256" key="2">
    <source>
        <dbReference type="ARBA" id="ARBA00022448"/>
    </source>
</evidence>
<protein>
    <recommendedName>
        <fullName evidence="5">Exocyst component Exo84 C-terminal domain-containing protein</fullName>
    </recommendedName>
</protein>
<feature type="compositionally biased region" description="Polar residues" evidence="4">
    <location>
        <begin position="739"/>
        <end position="757"/>
    </location>
</feature>
<name>A0AAW1YB79_RUBAR</name>
<feature type="compositionally biased region" description="Basic and acidic residues" evidence="4">
    <location>
        <begin position="887"/>
        <end position="908"/>
    </location>
</feature>
<keyword evidence="3" id="KW-0268">Exocytosis</keyword>
<dbReference type="InterPro" id="IPR042560">
    <property type="entry name" value="Exo84_C_2"/>
</dbReference>
<evidence type="ECO:0000256" key="1">
    <source>
        <dbReference type="ARBA" id="ARBA00007210"/>
    </source>
</evidence>
<dbReference type="InterPro" id="IPR033961">
    <property type="entry name" value="Exo84"/>
</dbReference>
<dbReference type="PANTHER" id="PTHR21426:SF13">
    <property type="entry name" value="OS08G0566700 PROTEIN"/>
    <property type="match status" value="1"/>
</dbReference>
<reference evidence="6 7" key="1">
    <citation type="journal article" date="2023" name="G3 (Bethesda)">
        <title>A chromosome-length genome assembly and annotation of blackberry (Rubus argutus, cv. 'Hillquist').</title>
        <authorList>
            <person name="Bruna T."/>
            <person name="Aryal R."/>
            <person name="Dudchenko O."/>
            <person name="Sargent D.J."/>
            <person name="Mead D."/>
            <person name="Buti M."/>
            <person name="Cavallini A."/>
            <person name="Hytonen T."/>
            <person name="Andres J."/>
            <person name="Pham M."/>
            <person name="Weisz D."/>
            <person name="Mascagni F."/>
            <person name="Usai G."/>
            <person name="Natali L."/>
            <person name="Bassil N."/>
            <person name="Fernandez G.E."/>
            <person name="Lomsadze A."/>
            <person name="Armour M."/>
            <person name="Olukolu B."/>
            <person name="Poorten T."/>
            <person name="Britton C."/>
            <person name="Davik J."/>
            <person name="Ashrafi H."/>
            <person name="Aiden E.L."/>
            <person name="Borodovsky M."/>
            <person name="Worthington M."/>
        </authorList>
    </citation>
    <scope>NUCLEOTIDE SEQUENCE [LARGE SCALE GENOMIC DNA]</scope>
    <source>
        <strain evidence="6">PI 553951</strain>
    </source>
</reference>
<dbReference type="InterPro" id="IPR032403">
    <property type="entry name" value="Exo84_C"/>
</dbReference>
<keyword evidence="7" id="KW-1185">Reference proteome</keyword>
<dbReference type="SUPFAM" id="SSF74788">
    <property type="entry name" value="Cullin repeat-like"/>
    <property type="match status" value="1"/>
</dbReference>
<dbReference type="PANTHER" id="PTHR21426">
    <property type="entry name" value="EXOCYST COMPLEX COMPONENT 8"/>
    <property type="match status" value="1"/>
</dbReference>
<dbReference type="InterPro" id="IPR042561">
    <property type="entry name" value="Exo84_C_1"/>
</dbReference>
<dbReference type="EMBL" id="JBEDUW010000002">
    <property type="protein sequence ID" value="KAK9945017.1"/>
    <property type="molecule type" value="Genomic_DNA"/>
</dbReference>
<feature type="region of interest" description="Disordered" evidence="4">
    <location>
        <begin position="839"/>
        <end position="867"/>
    </location>
</feature>
<organism evidence="6 7">
    <name type="scientific">Rubus argutus</name>
    <name type="common">Southern blackberry</name>
    <dbReference type="NCBI Taxonomy" id="59490"/>
    <lineage>
        <taxon>Eukaryota</taxon>
        <taxon>Viridiplantae</taxon>
        <taxon>Streptophyta</taxon>
        <taxon>Embryophyta</taxon>
        <taxon>Tracheophyta</taxon>
        <taxon>Spermatophyta</taxon>
        <taxon>Magnoliopsida</taxon>
        <taxon>eudicotyledons</taxon>
        <taxon>Gunneridae</taxon>
        <taxon>Pentapetalae</taxon>
        <taxon>rosids</taxon>
        <taxon>fabids</taxon>
        <taxon>Rosales</taxon>
        <taxon>Rosaceae</taxon>
        <taxon>Rosoideae</taxon>
        <taxon>Rosoideae incertae sedis</taxon>
        <taxon>Rubus</taxon>
    </lineage>
</organism>
<dbReference type="Gene3D" id="1.20.58.1210">
    <property type="entry name" value="Exo84p, N-terminal helical domain"/>
    <property type="match status" value="1"/>
</dbReference>
<dbReference type="GO" id="GO:0006887">
    <property type="term" value="P:exocytosis"/>
    <property type="evidence" value="ECO:0007669"/>
    <property type="project" value="UniProtKB-KW"/>
</dbReference>
<feature type="region of interest" description="Disordered" evidence="4">
    <location>
        <begin position="884"/>
        <end position="918"/>
    </location>
</feature>
<proteinExistence type="inferred from homology"/>
<comment type="caution">
    <text evidence="6">The sequence shown here is derived from an EMBL/GenBank/DDBJ whole genome shotgun (WGS) entry which is preliminary data.</text>
</comment>
<evidence type="ECO:0000256" key="4">
    <source>
        <dbReference type="SAM" id="MobiDB-lite"/>
    </source>
</evidence>
<comment type="similarity">
    <text evidence="1">Belongs to the EXO84 family.</text>
</comment>
<sequence length="1000" mass="112338">MEPSSRFRFRDLPEMENSTQSDTASEVSSVSSDRDDDSDLKSMTGKGIKHLCTELLELKAASIEDFHGYIFSNYSSFVRIFEEVGRMESELFQLKNHVLTQKRLVNDLVDGIYSKVLSKESMDLVIEESEWNEPLPISELEVHANDVLETLDILLSESRIDEALAIFELEDENLQRMQSEEDFPVEEFKLYSLEISERKAKLTQQLTLVAESPRISAAELQKALVGLCRLGDSHLATKLLLKYYHSRIASGIHNLKASKSLLDRVYIRDLSKFVFSMISQAARSFVMLHGETSPYASEVIKWTHQEIKVFAACFDKYVKSISEISGGLSTAVEAVQFAISFCSLLEIQRLVLRPYLIKHIRPCMEEVLHVHLDHFTKVIGIFTATDTWVLGRYLVSGIMNAGCSSMVVGQQPEYCLLTNSGRKFVTLLQAITEDVCPLLALEIEGSIRSGLVNLFKKYIDILESAINCETTVTEKTCSRMNLAESVKQQVSILANLSALEQLFSNMVRSIFKGSSDTNSELTKIHPDGYQQKEIDSCILLIQEASVGLRALFCEQFIYKVMSLKTSCKLTPQISIDGQGKSCMFHGGMPSLTFQVLFLKLRKLEKLSEDNVFEVDWLLELLGELIEVTFVWISNNKEIWHSKEKNMTVEHLLDLKQFVLDVQFLVEITKYGGYFSNNPLFLMNLMKSAFLSAGLDPRRDVNDDKWAIDSAAETIQKLLEIEKENISLDQEPVGEEEAKNQSNNAADSFQDDANTSEENALATDEPEVVYNAESESLNTEQCIDQFKNEADSFQEDARTCLEGSVEPEEDAVATDEPEVAYNAESEFLNIEQCIDQSKNETDSFQDDGRSCLEGSVEPEEDVVATDEPGVAYNADSESLEIEQCIDQSKNEIDSFQEDARSRLEGSVKPEDEDEVASYDPKVSFNAELASLNAAHSFQEGVTSSLEGYVELEEDALASYDQEVAFHAETTSSLEAEPSESKYATDSSGNDVVRPSEDFVQY</sequence>
<evidence type="ECO:0000256" key="3">
    <source>
        <dbReference type="ARBA" id="ARBA00022483"/>
    </source>
</evidence>
<dbReference type="GO" id="GO:0006893">
    <property type="term" value="P:Golgi to plasma membrane transport"/>
    <property type="evidence" value="ECO:0007669"/>
    <property type="project" value="TreeGrafter"/>
</dbReference>
<feature type="domain" description="Exocyst component Exo84 C-terminal" evidence="5">
    <location>
        <begin position="145"/>
        <end position="325"/>
    </location>
</feature>
<feature type="region of interest" description="Disordered" evidence="4">
    <location>
        <begin position="1"/>
        <end position="41"/>
    </location>
</feature>
<dbReference type="Proteomes" id="UP001457282">
    <property type="component" value="Unassembled WGS sequence"/>
</dbReference>
<dbReference type="GO" id="GO:0000145">
    <property type="term" value="C:exocyst"/>
    <property type="evidence" value="ECO:0007669"/>
    <property type="project" value="InterPro"/>
</dbReference>
<feature type="compositionally biased region" description="Low complexity" evidence="4">
    <location>
        <begin position="21"/>
        <end position="31"/>
    </location>
</feature>
<evidence type="ECO:0000259" key="5">
    <source>
        <dbReference type="Pfam" id="PF16528"/>
    </source>
</evidence>
<accession>A0AAW1YB79</accession>
<dbReference type="AlphaFoldDB" id="A0AAW1YB79"/>
<dbReference type="Gene3D" id="1.20.58.1220">
    <property type="entry name" value="Exo84p, C-terminal helical domain"/>
    <property type="match status" value="1"/>
</dbReference>
<gene>
    <name evidence="6" type="ORF">M0R45_010549</name>
</gene>
<dbReference type="Pfam" id="PF16528">
    <property type="entry name" value="Exo84_C"/>
    <property type="match status" value="1"/>
</dbReference>
<feature type="region of interest" description="Disordered" evidence="4">
    <location>
        <begin position="729"/>
        <end position="764"/>
    </location>
</feature>
<feature type="region of interest" description="Disordered" evidence="4">
    <location>
        <begin position="968"/>
        <end position="1000"/>
    </location>
</feature>
<dbReference type="GO" id="GO:0008104">
    <property type="term" value="P:intracellular protein localization"/>
    <property type="evidence" value="ECO:0007669"/>
    <property type="project" value="TreeGrafter"/>
</dbReference>
<keyword evidence="2" id="KW-0813">Transport</keyword>
<dbReference type="InterPro" id="IPR016159">
    <property type="entry name" value="Cullin_repeat-like_dom_sf"/>
</dbReference>
<evidence type="ECO:0000313" key="6">
    <source>
        <dbReference type="EMBL" id="KAK9945017.1"/>
    </source>
</evidence>
<feature type="compositionally biased region" description="Basic and acidic residues" evidence="4">
    <location>
        <begin position="839"/>
        <end position="849"/>
    </location>
</feature>
<evidence type="ECO:0000313" key="7">
    <source>
        <dbReference type="Proteomes" id="UP001457282"/>
    </source>
</evidence>